<evidence type="ECO:0000256" key="1">
    <source>
        <dbReference type="SAM" id="MobiDB-lite"/>
    </source>
</evidence>
<reference evidence="3" key="1">
    <citation type="journal article" date="2022" name="bioRxiv">
        <title>Sequencing and chromosome-scale assembly of the giantPleurodeles waltlgenome.</title>
        <authorList>
            <person name="Brown T."/>
            <person name="Elewa A."/>
            <person name="Iarovenko S."/>
            <person name="Subramanian E."/>
            <person name="Araus A.J."/>
            <person name="Petzold A."/>
            <person name="Susuki M."/>
            <person name="Suzuki K.-i.T."/>
            <person name="Hayashi T."/>
            <person name="Toyoda A."/>
            <person name="Oliveira C."/>
            <person name="Osipova E."/>
            <person name="Leigh N.D."/>
            <person name="Simon A."/>
            <person name="Yun M.H."/>
        </authorList>
    </citation>
    <scope>NUCLEOTIDE SEQUENCE</scope>
    <source>
        <strain evidence="3">20211129_DDA</strain>
        <tissue evidence="3">Liver</tissue>
    </source>
</reference>
<feature type="region of interest" description="Disordered" evidence="1">
    <location>
        <begin position="54"/>
        <end position="117"/>
    </location>
</feature>
<sequence>MSDRVRIPWCTSLELLPVRTSLGGHPHRPRPITASEFPAGGLTALRRYNQSVSPLRPSLAPLSDSTRALTATHCRRPRQARGPLSTGGQFPGSPRDHHLSGGLVSSPRLTPPAEASFGRGRFLEARLLRRERDKFS</sequence>
<comment type="caution">
    <text evidence="3">The sequence shown here is derived from an EMBL/GenBank/DDBJ whole genome shotgun (WGS) entry which is preliminary data.</text>
</comment>
<dbReference type="EMBL" id="JANPWB010000001">
    <property type="protein sequence ID" value="KAJ1213472.1"/>
    <property type="molecule type" value="Genomic_DNA"/>
</dbReference>
<keyword evidence="4" id="KW-1185">Reference proteome</keyword>
<gene>
    <name evidence="2" type="ORF">NDU88_001108</name>
    <name evidence="3" type="ORF">NDU88_001109</name>
</gene>
<organism evidence="3 4">
    <name type="scientific">Pleurodeles waltl</name>
    <name type="common">Iberian ribbed newt</name>
    <dbReference type="NCBI Taxonomy" id="8319"/>
    <lineage>
        <taxon>Eukaryota</taxon>
        <taxon>Metazoa</taxon>
        <taxon>Chordata</taxon>
        <taxon>Craniata</taxon>
        <taxon>Vertebrata</taxon>
        <taxon>Euteleostomi</taxon>
        <taxon>Amphibia</taxon>
        <taxon>Batrachia</taxon>
        <taxon>Caudata</taxon>
        <taxon>Salamandroidea</taxon>
        <taxon>Salamandridae</taxon>
        <taxon>Pleurodelinae</taxon>
        <taxon>Pleurodeles</taxon>
    </lineage>
</organism>
<evidence type="ECO:0000313" key="4">
    <source>
        <dbReference type="Proteomes" id="UP001066276"/>
    </source>
</evidence>
<dbReference type="AlphaFoldDB" id="A0AAV7WHE2"/>
<name>A0AAV7WHE2_PLEWA</name>
<proteinExistence type="predicted"/>
<dbReference type="EMBL" id="JANPWB010000001">
    <property type="protein sequence ID" value="KAJ1213471.1"/>
    <property type="molecule type" value="Genomic_DNA"/>
</dbReference>
<protein>
    <submittedName>
        <fullName evidence="3">Uncharacterized protein</fullName>
    </submittedName>
</protein>
<accession>A0AAV7WHE2</accession>
<evidence type="ECO:0000313" key="3">
    <source>
        <dbReference type="EMBL" id="KAJ1213472.1"/>
    </source>
</evidence>
<evidence type="ECO:0000313" key="2">
    <source>
        <dbReference type="EMBL" id="KAJ1213471.1"/>
    </source>
</evidence>
<dbReference type="Proteomes" id="UP001066276">
    <property type="component" value="Chromosome 1_1"/>
</dbReference>